<evidence type="ECO:0000256" key="1">
    <source>
        <dbReference type="ARBA" id="ARBA00006817"/>
    </source>
</evidence>
<gene>
    <name evidence="3" type="ORF">AVDCRST_MAG20-1203</name>
</gene>
<dbReference type="EMBL" id="CADCSY010000046">
    <property type="protein sequence ID" value="CAA9230142.1"/>
    <property type="molecule type" value="Genomic_DNA"/>
</dbReference>
<accession>A0A6J4HPJ0</accession>
<feature type="domain" description="Activator of Hsp90 ATPase homologue 1/2-like C-terminal" evidence="2">
    <location>
        <begin position="28"/>
        <end position="143"/>
    </location>
</feature>
<dbReference type="Pfam" id="PF08327">
    <property type="entry name" value="AHSA1"/>
    <property type="match status" value="1"/>
</dbReference>
<evidence type="ECO:0000259" key="2">
    <source>
        <dbReference type="Pfam" id="PF08327"/>
    </source>
</evidence>
<reference evidence="3" key="1">
    <citation type="submission" date="2020-02" db="EMBL/GenBank/DDBJ databases">
        <authorList>
            <person name="Meier V. D."/>
        </authorList>
    </citation>
    <scope>NUCLEOTIDE SEQUENCE</scope>
    <source>
        <strain evidence="3">AVDCRST_MAG20</strain>
    </source>
</reference>
<proteinExistence type="inferred from homology"/>
<organism evidence="3">
    <name type="scientific">uncultured Acidimicrobiales bacterium</name>
    <dbReference type="NCBI Taxonomy" id="310071"/>
    <lineage>
        <taxon>Bacteria</taxon>
        <taxon>Bacillati</taxon>
        <taxon>Actinomycetota</taxon>
        <taxon>Acidimicrobiia</taxon>
        <taxon>Acidimicrobiales</taxon>
        <taxon>environmental samples</taxon>
    </lineage>
</organism>
<protein>
    <recommendedName>
        <fullName evidence="2">Activator of Hsp90 ATPase homologue 1/2-like C-terminal domain-containing protein</fullName>
    </recommendedName>
</protein>
<dbReference type="Gene3D" id="3.30.530.20">
    <property type="match status" value="1"/>
</dbReference>
<name>A0A6J4HPJ0_9ACTN</name>
<dbReference type="SUPFAM" id="SSF55961">
    <property type="entry name" value="Bet v1-like"/>
    <property type="match status" value="1"/>
</dbReference>
<dbReference type="CDD" id="cd08899">
    <property type="entry name" value="SRPBCC_CalC_Aha1-like_6"/>
    <property type="match status" value="1"/>
</dbReference>
<dbReference type="InterPro" id="IPR013538">
    <property type="entry name" value="ASHA1/2-like_C"/>
</dbReference>
<evidence type="ECO:0000313" key="3">
    <source>
        <dbReference type="EMBL" id="CAA9230142.1"/>
    </source>
</evidence>
<comment type="similarity">
    <text evidence="1">Belongs to the AHA1 family.</text>
</comment>
<dbReference type="InterPro" id="IPR023393">
    <property type="entry name" value="START-like_dom_sf"/>
</dbReference>
<sequence length="169" mass="18424">MSTFPSTPTGRVVTTGAGARLVIERTFKASIEDVWASLTEPDRLARWYGTLVGAARPGETVMVTMTAEEDAVAEPARILACDPPHRFVVEVGVQDPPWHLSVDLVETEGVTTMTFVQTLTDDVDVSDVGPGWEFYADRLTAALSGGVMPDWDADGYLDELSPHYARQRP</sequence>
<dbReference type="AlphaFoldDB" id="A0A6J4HPJ0"/>